<protein>
    <submittedName>
        <fullName evidence="2">Uncharacterized protein</fullName>
    </submittedName>
</protein>
<gene>
    <name evidence="2" type="ORF">BP422_03255</name>
</gene>
<sequence length="79" mass="8472">MRKQKWMMMGITAVVCSAMVVPGAFAKEKDDAHSVTNAFFTPGPYTAAPVVQKTDAVTSTQTTGSAFIFAPNANEKEEN</sequence>
<evidence type="ECO:0000256" key="1">
    <source>
        <dbReference type="SAM" id="SignalP"/>
    </source>
</evidence>
<dbReference type="KEGG" id="bfm:BP422_03255"/>
<dbReference type="Proteomes" id="UP000197781">
    <property type="component" value="Chromosome"/>
</dbReference>
<evidence type="ECO:0000313" key="3">
    <source>
        <dbReference type="Proteomes" id="UP000197781"/>
    </source>
</evidence>
<accession>A0A220MC95</accession>
<feature type="chain" id="PRO_5011990520" evidence="1">
    <location>
        <begin position="27"/>
        <end position="79"/>
    </location>
</feature>
<proteinExistence type="predicted"/>
<organism evidence="2 3">
    <name type="scientific">Brevibacillus formosus</name>
    <dbReference type="NCBI Taxonomy" id="54913"/>
    <lineage>
        <taxon>Bacteria</taxon>
        <taxon>Bacillati</taxon>
        <taxon>Bacillota</taxon>
        <taxon>Bacilli</taxon>
        <taxon>Bacillales</taxon>
        <taxon>Paenibacillaceae</taxon>
        <taxon>Brevibacillus</taxon>
    </lineage>
</organism>
<dbReference type="RefSeq" id="WP_088906542.1">
    <property type="nucleotide sequence ID" value="NZ_CP018145.1"/>
</dbReference>
<name>A0A220MC95_9BACL</name>
<keyword evidence="1" id="KW-0732">Signal</keyword>
<reference evidence="2 3" key="1">
    <citation type="submission" date="2016-11" db="EMBL/GenBank/DDBJ databases">
        <authorList>
            <person name="Jaros S."/>
            <person name="Januszkiewicz K."/>
            <person name="Wedrychowicz H."/>
        </authorList>
    </citation>
    <scope>NUCLEOTIDE SEQUENCE [LARGE SCALE GENOMIC DNA]</scope>
    <source>
        <strain evidence="2 3">NF2</strain>
    </source>
</reference>
<dbReference type="AlphaFoldDB" id="A0A220MC95"/>
<evidence type="ECO:0000313" key="2">
    <source>
        <dbReference type="EMBL" id="ASJ52651.1"/>
    </source>
</evidence>
<feature type="signal peptide" evidence="1">
    <location>
        <begin position="1"/>
        <end position="26"/>
    </location>
</feature>
<dbReference type="EMBL" id="CP018145">
    <property type="protein sequence ID" value="ASJ52651.1"/>
    <property type="molecule type" value="Genomic_DNA"/>
</dbReference>